<dbReference type="InterPro" id="IPR000659">
    <property type="entry name" value="Pyridox_Oxase"/>
</dbReference>
<dbReference type="Pfam" id="PF01243">
    <property type="entry name" value="PNPOx_N"/>
    <property type="match status" value="1"/>
</dbReference>
<dbReference type="AlphaFoldDB" id="A0A6V7R3G3"/>
<dbReference type="GO" id="GO:0010181">
    <property type="term" value="F:FMN binding"/>
    <property type="evidence" value="ECO:0007669"/>
    <property type="project" value="InterPro"/>
</dbReference>
<keyword evidence="3" id="KW-0288">FMN</keyword>
<dbReference type="SUPFAM" id="SSF50475">
    <property type="entry name" value="FMN-binding split barrel"/>
    <property type="match status" value="1"/>
</dbReference>
<name>A0A6V7R3G3_9STAP</name>
<evidence type="ECO:0000313" key="7">
    <source>
        <dbReference type="Proteomes" id="UP000589351"/>
    </source>
</evidence>
<dbReference type="RefSeq" id="WP_185125004.1">
    <property type="nucleotide sequence ID" value="NZ_CAJEWD010000003.1"/>
</dbReference>
<proteinExistence type="predicted"/>
<dbReference type="InterPro" id="IPR011576">
    <property type="entry name" value="Pyridox_Oxase_N"/>
</dbReference>
<feature type="domain" description="Pyridoxamine 5'-phosphate oxidase N-terminal" evidence="5">
    <location>
        <begin position="36"/>
        <end position="127"/>
    </location>
</feature>
<dbReference type="Gene3D" id="2.30.110.10">
    <property type="entry name" value="Electron Transport, Fmn-binding Protein, Chain A"/>
    <property type="match status" value="1"/>
</dbReference>
<dbReference type="Proteomes" id="UP000589351">
    <property type="component" value="Unassembled WGS sequence"/>
</dbReference>
<evidence type="ECO:0000256" key="1">
    <source>
        <dbReference type="ARBA" id="ARBA00001917"/>
    </source>
</evidence>
<organism evidence="6 7">
    <name type="scientific">Jeotgalicoccus meleagridis</name>
    <dbReference type="NCBI Taxonomy" id="2759181"/>
    <lineage>
        <taxon>Bacteria</taxon>
        <taxon>Bacillati</taxon>
        <taxon>Bacillota</taxon>
        <taxon>Bacilli</taxon>
        <taxon>Bacillales</taxon>
        <taxon>Staphylococcaceae</taxon>
        <taxon>Jeotgalicoccus</taxon>
    </lineage>
</organism>
<evidence type="ECO:0000256" key="3">
    <source>
        <dbReference type="ARBA" id="ARBA00022643"/>
    </source>
</evidence>
<dbReference type="InterPro" id="IPR012349">
    <property type="entry name" value="Split_barrel_FMN-bd"/>
</dbReference>
<comment type="cofactor">
    <cofactor evidence="1">
        <name>FMN</name>
        <dbReference type="ChEBI" id="CHEBI:58210"/>
    </cofactor>
</comment>
<comment type="caution">
    <text evidence="6">The sequence shown here is derived from an EMBL/GenBank/DDBJ whole genome shotgun (WGS) entry which is preliminary data.</text>
</comment>
<sequence>MNINDMIQESKIMTGPFPDFDKRSYENPLLHFKEWFKDAINSEVKEPTSVVVSTYDKERITDSRVMIIKAMDDQGFFIETNKEQAKVDQIAYNQHVAINIYWREQGRQIRIQGIADSTANFDHVEDYLDAKTRDLMVYKIIPSRVEFYQAKNQGGYERLLYTLNEDKWQNTHL</sequence>
<protein>
    <submittedName>
        <fullName evidence="6">Pyridoxine/pyridoxamine 5'-phosphate oxidase</fullName>
    </submittedName>
</protein>
<evidence type="ECO:0000256" key="2">
    <source>
        <dbReference type="ARBA" id="ARBA00022630"/>
    </source>
</evidence>
<dbReference type="GO" id="GO:0008615">
    <property type="term" value="P:pyridoxine biosynthetic process"/>
    <property type="evidence" value="ECO:0007669"/>
    <property type="project" value="InterPro"/>
</dbReference>
<keyword evidence="4" id="KW-0560">Oxidoreductase</keyword>
<evidence type="ECO:0000259" key="5">
    <source>
        <dbReference type="Pfam" id="PF01243"/>
    </source>
</evidence>
<dbReference type="PANTHER" id="PTHR10851:SF0">
    <property type="entry name" value="PYRIDOXINE-5'-PHOSPHATE OXIDASE"/>
    <property type="match status" value="1"/>
</dbReference>
<dbReference type="PANTHER" id="PTHR10851">
    <property type="entry name" value="PYRIDOXINE-5-PHOSPHATE OXIDASE"/>
    <property type="match status" value="1"/>
</dbReference>
<evidence type="ECO:0000313" key="6">
    <source>
        <dbReference type="EMBL" id="CAD2071901.1"/>
    </source>
</evidence>
<reference evidence="6 7" key="1">
    <citation type="submission" date="2020-07" db="EMBL/GenBank/DDBJ databases">
        <authorList>
            <person name="Criscuolo A."/>
        </authorList>
    </citation>
    <scope>NUCLEOTIDE SEQUENCE [LARGE SCALE GENOMIC DNA]</scope>
    <source>
        <strain evidence="6">CIP111649</strain>
    </source>
</reference>
<evidence type="ECO:0000256" key="4">
    <source>
        <dbReference type="ARBA" id="ARBA00023002"/>
    </source>
</evidence>
<dbReference type="GO" id="GO:0004733">
    <property type="term" value="F:pyridoxamine phosphate oxidase activity"/>
    <property type="evidence" value="ECO:0007669"/>
    <property type="project" value="InterPro"/>
</dbReference>
<keyword evidence="2" id="KW-0285">Flavoprotein</keyword>
<accession>A0A6V7R3G3</accession>
<keyword evidence="7" id="KW-1185">Reference proteome</keyword>
<gene>
    <name evidence="6" type="primary">pdxH</name>
    <name evidence="6" type="ORF">JEODO184_00465</name>
</gene>
<dbReference type="EMBL" id="CAJEWD010000003">
    <property type="protein sequence ID" value="CAD2071901.1"/>
    <property type="molecule type" value="Genomic_DNA"/>
</dbReference>